<protein>
    <submittedName>
        <fullName evidence="2">Uncharacterized protein</fullName>
    </submittedName>
</protein>
<dbReference type="Proteomes" id="UP000060513">
    <property type="component" value="Chromosome"/>
</dbReference>
<organism evidence="2">
    <name type="scientific">Streptomyces pristinaespiralis</name>
    <dbReference type="NCBI Taxonomy" id="38300"/>
    <lineage>
        <taxon>Bacteria</taxon>
        <taxon>Bacillati</taxon>
        <taxon>Actinomycetota</taxon>
        <taxon>Actinomycetes</taxon>
        <taxon>Kitasatosporales</taxon>
        <taxon>Streptomycetaceae</taxon>
        <taxon>Streptomyces</taxon>
    </lineage>
</organism>
<evidence type="ECO:0000313" key="2">
    <source>
        <dbReference type="EMBL" id="ALC24298.1"/>
    </source>
</evidence>
<feature type="region of interest" description="Disordered" evidence="1">
    <location>
        <begin position="1"/>
        <end position="68"/>
    </location>
</feature>
<dbReference type="STRING" id="38300.SPRI_5992"/>
<reference evidence="2 3" key="1">
    <citation type="submission" date="2015-08" db="EMBL/GenBank/DDBJ databases">
        <title>Genome sequence of the pristinamycin over-producing bacterium Streptomyces pristinaespiralis HCCB10218.</title>
        <authorList>
            <person name="Tian J."/>
            <person name="Yang J."/>
            <person name="Li L."/>
            <person name="Ruan L."/>
            <person name="Wei W."/>
            <person name="Zheng G."/>
            <person name="Wei Z."/>
            <person name="Yang S."/>
            <person name="Ge M."/>
            <person name="Jiang W."/>
            <person name="Lu Y."/>
        </authorList>
    </citation>
    <scope>NUCLEOTIDE SEQUENCE [LARGE SCALE GENOMIC DNA]</scope>
    <source>
        <strain evidence="2 3">HCCB 10218</strain>
    </source>
</reference>
<accession>A0A0M5IPK1</accession>
<dbReference type="KEGG" id="spri:SPRI_5992"/>
<proteinExistence type="predicted"/>
<gene>
    <name evidence="2" type="ORF">SPRI_5992</name>
</gene>
<name>A0A0M5IPK1_STRPR</name>
<evidence type="ECO:0000313" key="3">
    <source>
        <dbReference type="Proteomes" id="UP000060513"/>
    </source>
</evidence>
<sequence length="68" mass="7263">MAAPVRVTHGTAEPEHENPRTLATRAGPGRRVHAGRSVARNDHPVRHNGPDDLLHATPASGLTTELMT</sequence>
<dbReference type="EMBL" id="CP011340">
    <property type="protein sequence ID" value="ALC24298.1"/>
    <property type="molecule type" value="Genomic_DNA"/>
</dbReference>
<feature type="compositionally biased region" description="Basic and acidic residues" evidence="1">
    <location>
        <begin position="39"/>
        <end position="54"/>
    </location>
</feature>
<evidence type="ECO:0000256" key="1">
    <source>
        <dbReference type="SAM" id="MobiDB-lite"/>
    </source>
</evidence>
<dbReference type="AlphaFoldDB" id="A0A0M5IPK1"/>
<dbReference type="PATRIC" id="fig|38300.4.peg.6269"/>